<evidence type="ECO:0000256" key="1">
    <source>
        <dbReference type="SAM" id="Phobius"/>
    </source>
</evidence>
<dbReference type="AlphaFoldDB" id="A0A6I4J1A0"/>
<feature type="transmembrane region" description="Helical" evidence="1">
    <location>
        <begin position="69"/>
        <end position="88"/>
    </location>
</feature>
<evidence type="ECO:0000313" key="2">
    <source>
        <dbReference type="EMBL" id="MVO77848.1"/>
    </source>
</evidence>
<proteinExistence type="predicted"/>
<keyword evidence="1" id="KW-0472">Membrane</keyword>
<gene>
    <name evidence="2" type="ORF">GON01_07860</name>
</gene>
<name>A0A6I4J1A0_9SPHN</name>
<keyword evidence="3" id="KW-1185">Reference proteome</keyword>
<evidence type="ECO:0000313" key="3">
    <source>
        <dbReference type="Proteomes" id="UP000441389"/>
    </source>
</evidence>
<organism evidence="2 3">
    <name type="scientific">Sphingomonas horti</name>
    <dbReference type="NCBI Taxonomy" id="2682842"/>
    <lineage>
        <taxon>Bacteria</taxon>
        <taxon>Pseudomonadati</taxon>
        <taxon>Pseudomonadota</taxon>
        <taxon>Alphaproteobacteria</taxon>
        <taxon>Sphingomonadales</taxon>
        <taxon>Sphingomonadaceae</taxon>
        <taxon>Sphingomonas</taxon>
    </lineage>
</organism>
<accession>A0A6I4J1A0</accession>
<keyword evidence="1" id="KW-0812">Transmembrane</keyword>
<reference evidence="2 3" key="1">
    <citation type="submission" date="2019-12" db="EMBL/GenBank/DDBJ databases">
        <authorList>
            <person name="Huq M.A."/>
        </authorList>
    </citation>
    <scope>NUCLEOTIDE SEQUENCE [LARGE SCALE GENOMIC DNA]</scope>
    <source>
        <strain evidence="2 3">MAH-20</strain>
    </source>
</reference>
<dbReference type="RefSeq" id="WP_157026819.1">
    <property type="nucleotide sequence ID" value="NZ_WQMS01000008.1"/>
</dbReference>
<comment type="caution">
    <text evidence="2">The sequence shown here is derived from an EMBL/GenBank/DDBJ whole genome shotgun (WGS) entry which is preliminary data.</text>
</comment>
<sequence>MLQEKIAVSGRIDSVDVAAVWPVSAQVAPVPIPEIEAQDTERAGLQQFMRQGIDTVSGRDHRGAALIRMLIPPLFLTLGFFGIALTMIS</sequence>
<keyword evidence="1" id="KW-1133">Transmembrane helix</keyword>
<protein>
    <submittedName>
        <fullName evidence="2">Uncharacterized protein</fullName>
    </submittedName>
</protein>
<dbReference type="Proteomes" id="UP000441389">
    <property type="component" value="Unassembled WGS sequence"/>
</dbReference>
<dbReference type="EMBL" id="WQMS01000008">
    <property type="protein sequence ID" value="MVO77848.1"/>
    <property type="molecule type" value="Genomic_DNA"/>
</dbReference>